<keyword evidence="7" id="KW-1133">Transmembrane helix</keyword>
<evidence type="ECO:0000256" key="3">
    <source>
        <dbReference type="ARBA" id="ARBA00023316"/>
    </source>
</evidence>
<dbReference type="GO" id="GO:0008932">
    <property type="term" value="F:lytic endotransglycosylase activity"/>
    <property type="evidence" value="ECO:0007669"/>
    <property type="project" value="UniProtKB-UniRule"/>
</dbReference>
<evidence type="ECO:0000256" key="7">
    <source>
        <dbReference type="SAM" id="Phobius"/>
    </source>
</evidence>
<keyword evidence="7" id="KW-0472">Membrane</keyword>
<dbReference type="InterPro" id="IPR036908">
    <property type="entry name" value="RlpA-like_sf"/>
</dbReference>
<evidence type="ECO:0000313" key="9">
    <source>
        <dbReference type="EMBL" id="MBB5349342.1"/>
    </source>
</evidence>
<keyword evidence="2 4" id="KW-0456">Lyase</keyword>
<dbReference type="PANTHER" id="PTHR34183">
    <property type="entry name" value="ENDOLYTIC PEPTIDOGLYCAN TRANSGLYCOSYLASE RLPA"/>
    <property type="match status" value="1"/>
</dbReference>
<keyword evidence="1" id="KW-0732">Signal</keyword>
<dbReference type="RefSeq" id="WP_183352146.1">
    <property type="nucleotide sequence ID" value="NZ_JACHEO010000024.1"/>
</dbReference>
<comment type="function">
    <text evidence="4">Lytic transglycosylase with a strong preference for naked glycan strands that lack stem peptides.</text>
</comment>
<feature type="domain" description="SPOR" evidence="8">
    <location>
        <begin position="192"/>
        <end position="271"/>
    </location>
</feature>
<keyword evidence="10" id="KW-1185">Reference proteome</keyword>
<evidence type="ECO:0000256" key="5">
    <source>
        <dbReference type="RuleBase" id="RU003495"/>
    </source>
</evidence>
<proteinExistence type="inferred from homology"/>
<dbReference type="Gene3D" id="3.30.70.1070">
    <property type="entry name" value="Sporulation related repeat"/>
    <property type="match status" value="1"/>
</dbReference>
<dbReference type="InterPro" id="IPR034718">
    <property type="entry name" value="RlpA"/>
</dbReference>
<feature type="region of interest" description="Disordered" evidence="6">
    <location>
        <begin position="54"/>
        <end position="80"/>
    </location>
</feature>
<evidence type="ECO:0000256" key="1">
    <source>
        <dbReference type="ARBA" id="ARBA00022729"/>
    </source>
</evidence>
<dbReference type="InterPro" id="IPR012997">
    <property type="entry name" value="RplA"/>
</dbReference>
<dbReference type="Gene3D" id="2.40.40.10">
    <property type="entry name" value="RlpA-like domain"/>
    <property type="match status" value="1"/>
</dbReference>
<organism evidence="9 10">
    <name type="scientific">Desulfoprunum benzoelyticum</name>
    <dbReference type="NCBI Taxonomy" id="1506996"/>
    <lineage>
        <taxon>Bacteria</taxon>
        <taxon>Pseudomonadati</taxon>
        <taxon>Thermodesulfobacteriota</taxon>
        <taxon>Desulfobulbia</taxon>
        <taxon>Desulfobulbales</taxon>
        <taxon>Desulfobulbaceae</taxon>
        <taxon>Desulfoprunum</taxon>
    </lineage>
</organism>
<dbReference type="EMBL" id="JACHEO010000024">
    <property type="protein sequence ID" value="MBB5349342.1"/>
    <property type="molecule type" value="Genomic_DNA"/>
</dbReference>
<dbReference type="Pfam" id="PF03330">
    <property type="entry name" value="DPBB_1"/>
    <property type="match status" value="1"/>
</dbReference>
<dbReference type="InterPro" id="IPR009009">
    <property type="entry name" value="RlpA-like_DPBB"/>
</dbReference>
<accession>A0A840UU76</accession>
<evidence type="ECO:0000256" key="6">
    <source>
        <dbReference type="SAM" id="MobiDB-lite"/>
    </source>
</evidence>
<gene>
    <name evidence="4" type="primary">rlpA</name>
    <name evidence="9" type="ORF">HNQ81_003095</name>
</gene>
<keyword evidence="9" id="KW-0449">Lipoprotein</keyword>
<protein>
    <recommendedName>
        <fullName evidence="4">Probable endolytic peptidoglycan transglycosylase RlpA</fullName>
        <ecNumber evidence="4">4.2.2.-</ecNumber>
    </recommendedName>
</protein>
<dbReference type="EC" id="4.2.2.-" evidence="4"/>
<evidence type="ECO:0000256" key="4">
    <source>
        <dbReference type="HAMAP-Rule" id="MF_02071"/>
    </source>
</evidence>
<dbReference type="AlphaFoldDB" id="A0A840UU76"/>
<dbReference type="InterPro" id="IPR036680">
    <property type="entry name" value="SPOR-like_sf"/>
</dbReference>
<keyword evidence="3 4" id="KW-0961">Cell wall biogenesis/degradation</keyword>
<dbReference type="PANTHER" id="PTHR34183:SF1">
    <property type="entry name" value="ENDOLYTIC PEPTIDOGLYCAN TRANSGLYCOSYLASE RLPA"/>
    <property type="match status" value="1"/>
</dbReference>
<comment type="caution">
    <text evidence="9">The sequence shown here is derived from an EMBL/GenBank/DDBJ whole genome shotgun (WGS) entry which is preliminary data.</text>
</comment>
<dbReference type="PROSITE" id="PS51724">
    <property type="entry name" value="SPOR"/>
    <property type="match status" value="1"/>
</dbReference>
<dbReference type="NCBIfam" id="TIGR00413">
    <property type="entry name" value="rlpA"/>
    <property type="match status" value="1"/>
</dbReference>
<sequence length="271" mass="29916">MISCTTTTTSSRSIPGVHDDTILNGAATLHRLRFLAFFLFFLVAIPTGSAFASYDRNPDAKPSSTLDQKDMSVHSPSDGYSETGLASWYGKSFQGKRTSSGERFDMHSMTAAHKQLPMNTLLKVKNLENGRETIVRVNDRGPYSGKRIIDLSHSAAKTLKLARKGIAKVEITVLNGASQGRIDEMQIEQNSTNTANSFYVQVGAFSRESNAKRMQERFAKAGQTVIIRQVSGKKSTIYRVLIAAGNDRDKALSTERKMRNNGYKEALVVVR</sequence>
<dbReference type="GO" id="GO:0071555">
    <property type="term" value="P:cell wall organization"/>
    <property type="evidence" value="ECO:0007669"/>
    <property type="project" value="UniProtKB-KW"/>
</dbReference>
<dbReference type="Pfam" id="PF05036">
    <property type="entry name" value="SPOR"/>
    <property type="match status" value="1"/>
</dbReference>
<dbReference type="InterPro" id="IPR007730">
    <property type="entry name" value="SPOR-like_dom"/>
</dbReference>
<dbReference type="CDD" id="cd22268">
    <property type="entry name" value="DPBB_RlpA-like"/>
    <property type="match status" value="1"/>
</dbReference>
<dbReference type="GO" id="GO:0000270">
    <property type="term" value="P:peptidoglycan metabolic process"/>
    <property type="evidence" value="ECO:0007669"/>
    <property type="project" value="UniProtKB-UniRule"/>
</dbReference>
<evidence type="ECO:0000256" key="2">
    <source>
        <dbReference type="ARBA" id="ARBA00023239"/>
    </source>
</evidence>
<dbReference type="SUPFAM" id="SSF110997">
    <property type="entry name" value="Sporulation related repeat"/>
    <property type="match status" value="1"/>
</dbReference>
<evidence type="ECO:0000259" key="8">
    <source>
        <dbReference type="PROSITE" id="PS51724"/>
    </source>
</evidence>
<feature type="transmembrane region" description="Helical" evidence="7">
    <location>
        <begin position="34"/>
        <end position="54"/>
    </location>
</feature>
<evidence type="ECO:0000313" key="10">
    <source>
        <dbReference type="Proteomes" id="UP000539642"/>
    </source>
</evidence>
<dbReference type="Proteomes" id="UP000539642">
    <property type="component" value="Unassembled WGS sequence"/>
</dbReference>
<keyword evidence="7" id="KW-0812">Transmembrane</keyword>
<name>A0A840UU76_9BACT</name>
<comment type="similarity">
    <text evidence="4 5">Belongs to the RlpA family.</text>
</comment>
<reference evidence="9 10" key="1">
    <citation type="submission" date="2020-08" db="EMBL/GenBank/DDBJ databases">
        <title>Genomic Encyclopedia of Type Strains, Phase IV (KMG-IV): sequencing the most valuable type-strain genomes for metagenomic binning, comparative biology and taxonomic classification.</title>
        <authorList>
            <person name="Goeker M."/>
        </authorList>
    </citation>
    <scope>NUCLEOTIDE SEQUENCE [LARGE SCALE GENOMIC DNA]</scope>
    <source>
        <strain evidence="9 10">DSM 28570</strain>
    </source>
</reference>
<dbReference type="HAMAP" id="MF_02071">
    <property type="entry name" value="RlpA"/>
    <property type="match status" value="1"/>
</dbReference>
<dbReference type="GO" id="GO:0042834">
    <property type="term" value="F:peptidoglycan binding"/>
    <property type="evidence" value="ECO:0007669"/>
    <property type="project" value="InterPro"/>
</dbReference>
<dbReference type="SUPFAM" id="SSF50685">
    <property type="entry name" value="Barwin-like endoglucanases"/>
    <property type="match status" value="1"/>
</dbReference>